<accession>A0A7W0CNW4</accession>
<sequence>MTTDADAGAAIALRKAYGRVKTADGVDLTWSRPVLERHARLTEGGRTVPLATRYLAEAQDFADWGCSCAKGGRGGARPRSDGRCVPPNDGAIDACDRATGGRREPPSYRRSTGKPR</sequence>
<dbReference type="RefSeq" id="WP_181613324.1">
    <property type="nucleotide sequence ID" value="NZ_BAABAM010000004.1"/>
</dbReference>
<proteinExistence type="predicted"/>
<feature type="region of interest" description="Disordered" evidence="1">
    <location>
        <begin position="71"/>
        <end position="116"/>
    </location>
</feature>
<gene>
    <name evidence="2" type="ORF">HNR30_005942</name>
</gene>
<comment type="caution">
    <text evidence="2">The sequence shown here is derived from an EMBL/GenBank/DDBJ whole genome shotgun (WGS) entry which is preliminary data.</text>
</comment>
<name>A0A7W0CNW4_9ACTN</name>
<keyword evidence="3" id="KW-1185">Reference proteome</keyword>
<dbReference type="EMBL" id="JACDUR010000006">
    <property type="protein sequence ID" value="MBA2894570.1"/>
    <property type="molecule type" value="Genomic_DNA"/>
</dbReference>
<evidence type="ECO:0000313" key="2">
    <source>
        <dbReference type="EMBL" id="MBA2894570.1"/>
    </source>
</evidence>
<protein>
    <submittedName>
        <fullName evidence="2">Uncharacterized protein</fullName>
    </submittedName>
</protein>
<organism evidence="2 3">
    <name type="scientific">Nonomuraea soli</name>
    <dbReference type="NCBI Taxonomy" id="1032476"/>
    <lineage>
        <taxon>Bacteria</taxon>
        <taxon>Bacillati</taxon>
        <taxon>Actinomycetota</taxon>
        <taxon>Actinomycetes</taxon>
        <taxon>Streptosporangiales</taxon>
        <taxon>Streptosporangiaceae</taxon>
        <taxon>Nonomuraea</taxon>
    </lineage>
</organism>
<reference evidence="2 3" key="1">
    <citation type="submission" date="2020-07" db="EMBL/GenBank/DDBJ databases">
        <title>Genomic Encyclopedia of Type Strains, Phase IV (KMG-IV): sequencing the most valuable type-strain genomes for metagenomic binning, comparative biology and taxonomic classification.</title>
        <authorList>
            <person name="Goeker M."/>
        </authorList>
    </citation>
    <scope>NUCLEOTIDE SEQUENCE [LARGE SCALE GENOMIC DNA]</scope>
    <source>
        <strain evidence="2 3">DSM 45533</strain>
    </source>
</reference>
<dbReference type="AlphaFoldDB" id="A0A7W0CNW4"/>
<evidence type="ECO:0000256" key="1">
    <source>
        <dbReference type="SAM" id="MobiDB-lite"/>
    </source>
</evidence>
<evidence type="ECO:0000313" key="3">
    <source>
        <dbReference type="Proteomes" id="UP000530928"/>
    </source>
</evidence>
<dbReference type="Proteomes" id="UP000530928">
    <property type="component" value="Unassembled WGS sequence"/>
</dbReference>
<feature type="compositionally biased region" description="Basic and acidic residues" evidence="1">
    <location>
        <begin position="94"/>
        <end position="107"/>
    </location>
</feature>